<dbReference type="PROSITE" id="PS50043">
    <property type="entry name" value="HTH_LUXR_2"/>
    <property type="match status" value="1"/>
</dbReference>
<dbReference type="PANTHER" id="PTHR43214:SF41">
    <property type="entry name" value="NITRATE_NITRITE RESPONSE REGULATOR PROTEIN NARP"/>
    <property type="match status" value="1"/>
</dbReference>
<protein>
    <submittedName>
        <fullName evidence="9">Chemotaxis protein CheY</fullName>
    </submittedName>
</protein>
<dbReference type="SMART" id="SM00421">
    <property type="entry name" value="HTH_LUXR"/>
    <property type="match status" value="1"/>
</dbReference>
<dbReference type="GO" id="GO:0006355">
    <property type="term" value="P:regulation of DNA-templated transcription"/>
    <property type="evidence" value="ECO:0007669"/>
    <property type="project" value="InterPro"/>
</dbReference>
<evidence type="ECO:0000313" key="10">
    <source>
        <dbReference type="Proteomes" id="UP000030528"/>
    </source>
</evidence>
<dbReference type="GO" id="GO:0005737">
    <property type="term" value="C:cytoplasm"/>
    <property type="evidence" value="ECO:0007669"/>
    <property type="project" value="UniProtKB-SubCell"/>
</dbReference>
<dbReference type="InterPro" id="IPR039420">
    <property type="entry name" value="WalR-like"/>
</dbReference>
<dbReference type="GO" id="GO:0003677">
    <property type="term" value="F:DNA binding"/>
    <property type="evidence" value="ECO:0007669"/>
    <property type="project" value="UniProtKB-KW"/>
</dbReference>
<dbReference type="CDD" id="cd17535">
    <property type="entry name" value="REC_NarL-like"/>
    <property type="match status" value="1"/>
</dbReference>
<sequence length="212" mass="23895">MTERTRVLIADDHVHAREAIREILSAYGTYDIVSEASNGEEAVAATIALQPELVLMDINMPSVDGFEATRQIKRQSPETKIIMLTVSEDSTHLFQALKEGAQGYLLKNIGLTEWDRYIQAVLDDDTPFSKQLIQETLQSLVSSKETKPNPLSTREQQVLELVVAGASNRVISEQLYISEHTVKNHIKSLLRKLNVHNRVELVRVAYKNGWIT</sequence>
<evidence type="ECO:0000259" key="7">
    <source>
        <dbReference type="PROSITE" id="PS50043"/>
    </source>
</evidence>
<keyword evidence="3" id="KW-0805">Transcription regulation</keyword>
<dbReference type="OrthoDB" id="9780153at2"/>
<evidence type="ECO:0000256" key="2">
    <source>
        <dbReference type="ARBA" id="ARBA00022553"/>
    </source>
</evidence>
<evidence type="ECO:0000259" key="8">
    <source>
        <dbReference type="PROSITE" id="PS50110"/>
    </source>
</evidence>
<dbReference type="RefSeq" id="WP_026801243.1">
    <property type="nucleotide sequence ID" value="NZ_AULI01000014.1"/>
</dbReference>
<keyword evidence="5" id="KW-0804">Transcription</keyword>
<dbReference type="InterPro" id="IPR000792">
    <property type="entry name" value="Tscrpt_reg_LuxR_C"/>
</dbReference>
<gene>
    <name evidence="9" type="ORF">N781_07110</name>
</gene>
<accession>A0A0A5GHI8</accession>
<dbReference type="InterPro" id="IPR016032">
    <property type="entry name" value="Sig_transdc_resp-reg_C-effctor"/>
</dbReference>
<dbReference type="PRINTS" id="PR00038">
    <property type="entry name" value="HTHLUXR"/>
</dbReference>
<evidence type="ECO:0000256" key="1">
    <source>
        <dbReference type="ARBA" id="ARBA00004496"/>
    </source>
</evidence>
<dbReference type="InterPro" id="IPR001789">
    <property type="entry name" value="Sig_transdc_resp-reg_receiver"/>
</dbReference>
<dbReference type="Pfam" id="PF00196">
    <property type="entry name" value="GerE"/>
    <property type="match status" value="1"/>
</dbReference>
<dbReference type="EMBL" id="AVPE01000014">
    <property type="protein sequence ID" value="KGX90555.1"/>
    <property type="molecule type" value="Genomic_DNA"/>
</dbReference>
<feature type="domain" description="HTH luxR-type" evidence="7">
    <location>
        <begin position="144"/>
        <end position="209"/>
    </location>
</feature>
<dbReference type="SUPFAM" id="SSF46894">
    <property type="entry name" value="C-terminal effector domain of the bipartite response regulators"/>
    <property type="match status" value="1"/>
</dbReference>
<proteinExistence type="predicted"/>
<feature type="domain" description="Response regulatory" evidence="8">
    <location>
        <begin position="6"/>
        <end position="122"/>
    </location>
</feature>
<dbReference type="Pfam" id="PF00072">
    <property type="entry name" value="Response_reg"/>
    <property type="match status" value="1"/>
</dbReference>
<dbReference type="Gene3D" id="3.40.50.2300">
    <property type="match status" value="1"/>
</dbReference>
<dbReference type="PROSITE" id="PS50110">
    <property type="entry name" value="RESPONSE_REGULATORY"/>
    <property type="match status" value="1"/>
</dbReference>
<dbReference type="SUPFAM" id="SSF52172">
    <property type="entry name" value="CheY-like"/>
    <property type="match status" value="1"/>
</dbReference>
<dbReference type="STRING" id="1385510.GCA_000425205_02981"/>
<comment type="caution">
    <text evidence="9">The sequence shown here is derived from an EMBL/GenBank/DDBJ whole genome shotgun (WGS) entry which is preliminary data.</text>
</comment>
<dbReference type="InterPro" id="IPR058245">
    <property type="entry name" value="NreC/VraR/RcsB-like_REC"/>
</dbReference>
<keyword evidence="10" id="KW-1185">Reference proteome</keyword>
<evidence type="ECO:0000256" key="6">
    <source>
        <dbReference type="PROSITE-ProRule" id="PRU00169"/>
    </source>
</evidence>
<dbReference type="SMART" id="SM00448">
    <property type="entry name" value="REC"/>
    <property type="match status" value="1"/>
</dbReference>
<feature type="modified residue" description="4-aspartylphosphate" evidence="6">
    <location>
        <position position="57"/>
    </location>
</feature>
<reference evidence="9 10" key="1">
    <citation type="submission" date="2013-08" db="EMBL/GenBank/DDBJ databases">
        <authorList>
            <person name="Huang J."/>
            <person name="Wang G."/>
        </authorList>
    </citation>
    <scope>NUCLEOTIDE SEQUENCE [LARGE SCALE GENOMIC DNA]</scope>
    <source>
        <strain evidence="9 10">JSM 076056</strain>
    </source>
</reference>
<name>A0A0A5GHI8_9BACI</name>
<dbReference type="eggNOG" id="COG2197">
    <property type="taxonomic scope" value="Bacteria"/>
</dbReference>
<dbReference type="GO" id="GO:0000160">
    <property type="term" value="P:phosphorelay signal transduction system"/>
    <property type="evidence" value="ECO:0007669"/>
    <property type="project" value="InterPro"/>
</dbReference>
<dbReference type="PROSITE" id="PS00622">
    <property type="entry name" value="HTH_LUXR_1"/>
    <property type="match status" value="1"/>
</dbReference>
<dbReference type="CDD" id="cd06170">
    <property type="entry name" value="LuxR_C_like"/>
    <property type="match status" value="1"/>
</dbReference>
<evidence type="ECO:0000256" key="3">
    <source>
        <dbReference type="ARBA" id="ARBA00023015"/>
    </source>
</evidence>
<keyword evidence="2 6" id="KW-0597">Phosphoprotein</keyword>
<organism evidence="9 10">
    <name type="scientific">Pontibacillus halophilus JSM 076056 = DSM 19796</name>
    <dbReference type="NCBI Taxonomy" id="1385510"/>
    <lineage>
        <taxon>Bacteria</taxon>
        <taxon>Bacillati</taxon>
        <taxon>Bacillota</taxon>
        <taxon>Bacilli</taxon>
        <taxon>Bacillales</taxon>
        <taxon>Bacillaceae</taxon>
        <taxon>Pontibacillus</taxon>
    </lineage>
</organism>
<dbReference type="InterPro" id="IPR011006">
    <property type="entry name" value="CheY-like_superfamily"/>
</dbReference>
<dbReference type="PANTHER" id="PTHR43214">
    <property type="entry name" value="TWO-COMPONENT RESPONSE REGULATOR"/>
    <property type="match status" value="1"/>
</dbReference>
<evidence type="ECO:0000313" key="9">
    <source>
        <dbReference type="EMBL" id="KGX90555.1"/>
    </source>
</evidence>
<comment type="subcellular location">
    <subcellularLocation>
        <location evidence="1">Cytoplasm</location>
    </subcellularLocation>
</comment>
<evidence type="ECO:0000256" key="5">
    <source>
        <dbReference type="ARBA" id="ARBA00023163"/>
    </source>
</evidence>
<evidence type="ECO:0000256" key="4">
    <source>
        <dbReference type="ARBA" id="ARBA00023125"/>
    </source>
</evidence>
<dbReference type="Proteomes" id="UP000030528">
    <property type="component" value="Unassembled WGS sequence"/>
</dbReference>
<keyword evidence="4" id="KW-0238">DNA-binding</keyword>
<dbReference type="AlphaFoldDB" id="A0A0A5GHI8"/>